<dbReference type="SMART" id="SM00358">
    <property type="entry name" value="DSRM"/>
    <property type="match status" value="1"/>
</dbReference>
<dbReference type="GO" id="GO:0042802">
    <property type="term" value="F:identical protein binding"/>
    <property type="evidence" value="ECO:0007669"/>
    <property type="project" value="UniProtKB-ARBA"/>
</dbReference>
<dbReference type="GO" id="GO:0019843">
    <property type="term" value="F:rRNA binding"/>
    <property type="evidence" value="ECO:0007669"/>
    <property type="project" value="UniProtKB-KW"/>
</dbReference>
<feature type="domain" description="RNase III" evidence="17">
    <location>
        <begin position="5"/>
        <end position="134"/>
    </location>
</feature>
<comment type="catalytic activity">
    <reaction evidence="1 15">
        <text>Endonucleolytic cleavage to 5'-phosphomonoester.</text>
        <dbReference type="EC" id="3.1.26.3"/>
    </reaction>
</comment>
<keyword evidence="9 15" id="KW-0540">Nuclease</keyword>
<dbReference type="CDD" id="cd10845">
    <property type="entry name" value="DSRM_RNAse_III_family"/>
    <property type="match status" value="1"/>
</dbReference>
<evidence type="ECO:0000256" key="8">
    <source>
        <dbReference type="ARBA" id="ARBA00022694"/>
    </source>
</evidence>
<keyword evidence="13 15" id="KW-0460">Magnesium</keyword>
<dbReference type="GO" id="GO:0006397">
    <property type="term" value="P:mRNA processing"/>
    <property type="evidence" value="ECO:0007669"/>
    <property type="project" value="UniProtKB-UniRule"/>
</dbReference>
<dbReference type="GO" id="GO:0003725">
    <property type="term" value="F:double-stranded RNA binding"/>
    <property type="evidence" value="ECO:0007669"/>
    <property type="project" value="TreeGrafter"/>
</dbReference>
<dbReference type="FunFam" id="1.10.1520.10:FF:000001">
    <property type="entry name" value="Ribonuclease 3"/>
    <property type="match status" value="1"/>
</dbReference>
<reference evidence="18 19" key="1">
    <citation type="journal article" date="2015" name="Genome Announc.">
        <title>Genome Sequence of a Sulfate-Reducing Thermophilic Bacterium, Thermodesulfobacterium commune DSM 2178T (Phylum Thermodesulfobacteria).</title>
        <authorList>
            <person name="Bhatnagar S."/>
            <person name="Badger J.H."/>
            <person name="Madupu R."/>
            <person name="Khouri H.M."/>
            <person name="O'Connor E.M."/>
            <person name="Robb F.T."/>
            <person name="Ward N.L."/>
            <person name="Eisen J.A."/>
        </authorList>
    </citation>
    <scope>NUCLEOTIDE SEQUENCE [LARGE SCALE GENOMIC DNA]</scope>
    <source>
        <strain evidence="18 19">DSM 2178</strain>
    </source>
</reference>
<dbReference type="eggNOG" id="COG0571">
    <property type="taxonomic scope" value="Bacteria"/>
</dbReference>
<dbReference type="GO" id="GO:0005737">
    <property type="term" value="C:cytoplasm"/>
    <property type="evidence" value="ECO:0007669"/>
    <property type="project" value="UniProtKB-SubCell"/>
</dbReference>
<dbReference type="GO" id="GO:0046872">
    <property type="term" value="F:metal ion binding"/>
    <property type="evidence" value="ECO:0007669"/>
    <property type="project" value="UniProtKB-KW"/>
</dbReference>
<dbReference type="PROSITE" id="PS50137">
    <property type="entry name" value="DS_RBD"/>
    <property type="match status" value="1"/>
</dbReference>
<evidence type="ECO:0000256" key="7">
    <source>
        <dbReference type="ARBA" id="ARBA00022664"/>
    </source>
</evidence>
<comment type="similarity">
    <text evidence="3">Belongs to the ribonuclease III family.</text>
</comment>
<evidence type="ECO:0000256" key="5">
    <source>
        <dbReference type="ARBA" id="ARBA00022490"/>
    </source>
</evidence>
<dbReference type="PANTHER" id="PTHR11207:SF0">
    <property type="entry name" value="RIBONUCLEASE 3"/>
    <property type="match status" value="1"/>
</dbReference>
<dbReference type="STRING" id="289377.HL41_02350"/>
<dbReference type="CDD" id="cd00593">
    <property type="entry name" value="RIBOc"/>
    <property type="match status" value="1"/>
</dbReference>
<dbReference type="SUPFAM" id="SSF69065">
    <property type="entry name" value="RNase III domain-like"/>
    <property type="match status" value="1"/>
</dbReference>
<dbReference type="InterPro" id="IPR011907">
    <property type="entry name" value="RNase_III"/>
</dbReference>
<comment type="subcellular location">
    <subcellularLocation>
        <location evidence="2 15">Cytoplasm</location>
    </subcellularLocation>
</comment>
<dbReference type="Gene3D" id="3.30.160.20">
    <property type="match status" value="1"/>
</dbReference>
<dbReference type="PROSITE" id="PS00517">
    <property type="entry name" value="RNASE_3_1"/>
    <property type="match status" value="1"/>
</dbReference>
<dbReference type="AlphaFoldDB" id="A0A075WRT1"/>
<feature type="domain" description="DRBM" evidence="16">
    <location>
        <begin position="160"/>
        <end position="229"/>
    </location>
</feature>
<evidence type="ECO:0000256" key="15">
    <source>
        <dbReference type="HAMAP-Rule" id="MF_00104"/>
    </source>
</evidence>
<dbReference type="InterPro" id="IPR036389">
    <property type="entry name" value="RNase_III_sf"/>
</dbReference>
<keyword evidence="11 15" id="KW-0255">Endonuclease</keyword>
<evidence type="ECO:0000259" key="16">
    <source>
        <dbReference type="PROSITE" id="PS50137"/>
    </source>
</evidence>
<dbReference type="Gene3D" id="1.10.1520.10">
    <property type="entry name" value="Ribonuclease III domain"/>
    <property type="match status" value="1"/>
</dbReference>
<dbReference type="FunFam" id="3.30.160.20:FF:000003">
    <property type="entry name" value="Ribonuclease 3"/>
    <property type="match status" value="1"/>
</dbReference>
<dbReference type="EMBL" id="CP008796">
    <property type="protein sequence ID" value="AIH03725.1"/>
    <property type="molecule type" value="Genomic_DNA"/>
</dbReference>
<dbReference type="GO" id="GO:0004525">
    <property type="term" value="F:ribonuclease III activity"/>
    <property type="evidence" value="ECO:0007669"/>
    <property type="project" value="UniProtKB-UniRule"/>
</dbReference>
<dbReference type="EC" id="3.1.26.3" evidence="15"/>
<evidence type="ECO:0000256" key="3">
    <source>
        <dbReference type="ARBA" id="ARBA00010183"/>
    </source>
</evidence>
<keyword evidence="6 15" id="KW-0698">rRNA processing</keyword>
<keyword evidence="15" id="KW-0699">rRNA-binding</keyword>
<comment type="function">
    <text evidence="15">Digests double-stranded RNA. Involved in the processing of primary rRNA transcript to yield the immediate precursors to the large and small rRNAs (23S and 16S). Processes some mRNAs, and tRNAs when they are encoded in the rRNA operon. Processes pre-crRNA and tracrRNA of type II CRISPR loci if present in the organism.</text>
</comment>
<keyword evidence="8 15" id="KW-0819">tRNA processing</keyword>
<keyword evidence="5 15" id="KW-0963">Cytoplasm</keyword>
<keyword evidence="14 15" id="KW-0694">RNA-binding</keyword>
<evidence type="ECO:0000256" key="12">
    <source>
        <dbReference type="ARBA" id="ARBA00022801"/>
    </source>
</evidence>
<name>A0A075WRT1_9BACT</name>
<evidence type="ECO:0000259" key="17">
    <source>
        <dbReference type="PROSITE" id="PS50142"/>
    </source>
</evidence>
<comment type="caution">
    <text evidence="15">Lacks conserved residue(s) required for the propagation of feature annotation.</text>
</comment>
<dbReference type="HOGENOM" id="CLU_000907_1_3_0"/>
<dbReference type="PANTHER" id="PTHR11207">
    <property type="entry name" value="RIBONUCLEASE III"/>
    <property type="match status" value="1"/>
</dbReference>
<feature type="binding site" evidence="15">
    <location>
        <position position="47"/>
    </location>
    <ligand>
        <name>Mg(2+)</name>
        <dbReference type="ChEBI" id="CHEBI:18420"/>
    </ligand>
</feature>
<dbReference type="Proteomes" id="UP000028481">
    <property type="component" value="Chromosome"/>
</dbReference>
<evidence type="ECO:0000256" key="2">
    <source>
        <dbReference type="ARBA" id="ARBA00004496"/>
    </source>
</evidence>
<evidence type="ECO:0000256" key="6">
    <source>
        <dbReference type="ARBA" id="ARBA00022552"/>
    </source>
</evidence>
<evidence type="ECO:0000256" key="14">
    <source>
        <dbReference type="ARBA" id="ARBA00022884"/>
    </source>
</evidence>
<evidence type="ECO:0000313" key="19">
    <source>
        <dbReference type="Proteomes" id="UP000028481"/>
    </source>
</evidence>
<evidence type="ECO:0000256" key="9">
    <source>
        <dbReference type="ARBA" id="ARBA00022722"/>
    </source>
</evidence>
<dbReference type="KEGG" id="tcm:HL41_02350"/>
<dbReference type="SMART" id="SM00535">
    <property type="entry name" value="RIBOc"/>
    <property type="match status" value="1"/>
</dbReference>
<comment type="cofactor">
    <cofactor evidence="15">
        <name>Mg(2+)</name>
        <dbReference type="ChEBI" id="CHEBI:18420"/>
    </cofactor>
</comment>
<gene>
    <name evidence="15" type="primary">rnc</name>
    <name evidence="18" type="ORF">HL41_02350</name>
</gene>
<dbReference type="Pfam" id="PF00035">
    <property type="entry name" value="dsrm"/>
    <property type="match status" value="1"/>
</dbReference>
<comment type="subunit">
    <text evidence="4 15">Homodimer.</text>
</comment>
<keyword evidence="7 15" id="KW-0507">mRNA processing</keyword>
<dbReference type="RefSeq" id="WP_038061080.1">
    <property type="nucleotide sequence ID" value="NZ_CP008796.1"/>
</dbReference>
<dbReference type="HAMAP" id="MF_00104">
    <property type="entry name" value="RNase_III"/>
    <property type="match status" value="1"/>
</dbReference>
<evidence type="ECO:0000313" key="18">
    <source>
        <dbReference type="EMBL" id="AIH03725.1"/>
    </source>
</evidence>
<dbReference type="GO" id="GO:0006364">
    <property type="term" value="P:rRNA processing"/>
    <property type="evidence" value="ECO:0007669"/>
    <property type="project" value="UniProtKB-UniRule"/>
</dbReference>
<dbReference type="PaxDb" id="289377-HL41_02350"/>
<evidence type="ECO:0000256" key="13">
    <source>
        <dbReference type="ARBA" id="ARBA00022842"/>
    </source>
</evidence>
<feature type="binding site" evidence="15">
    <location>
        <position position="123"/>
    </location>
    <ligand>
        <name>Mg(2+)</name>
        <dbReference type="ChEBI" id="CHEBI:18420"/>
    </ligand>
</feature>
<sequence>MEKDLEELEKIIEFQFRNKELLKTALTHRSYKISHKELVLEDNERLEFLGDAVLNLCISQWIFHKYQKDQEGVLTKKRAYLVCKATLIKVAKKLNLLDYLYLGKREQHLDLKSKENIAARALEALIGAIFLESGLEVACEKVKTWFKPYLLRLPKTIGYDYKTELQEFLQSKYHERPEYEVVSVSGPPHNPKFEVVVKINGQILGKGKGPSKKEAENLAAKKALKQLKTEEKEEYIKGGA</sequence>
<keyword evidence="10 15" id="KW-0479">Metal-binding</keyword>
<dbReference type="InterPro" id="IPR014720">
    <property type="entry name" value="dsRBD_dom"/>
</dbReference>
<proteinExistence type="inferred from homology"/>
<evidence type="ECO:0000256" key="11">
    <source>
        <dbReference type="ARBA" id="ARBA00022759"/>
    </source>
</evidence>
<keyword evidence="19" id="KW-1185">Reference proteome</keyword>
<feature type="active site" evidence="15">
    <location>
        <position position="123"/>
    </location>
</feature>
<evidence type="ECO:0000256" key="1">
    <source>
        <dbReference type="ARBA" id="ARBA00000109"/>
    </source>
</evidence>
<dbReference type="PROSITE" id="PS50142">
    <property type="entry name" value="RNASE_3_2"/>
    <property type="match status" value="1"/>
</dbReference>
<dbReference type="OrthoDB" id="9805026at2"/>
<dbReference type="Pfam" id="PF14622">
    <property type="entry name" value="Ribonucleas_3_3"/>
    <property type="match status" value="1"/>
</dbReference>
<protein>
    <recommendedName>
        <fullName evidence="15">Ribonuclease 3</fullName>
        <ecNumber evidence="15">3.1.26.3</ecNumber>
    </recommendedName>
    <alternativeName>
        <fullName evidence="15">Ribonuclease III</fullName>
        <shortName evidence="15">RNase III</shortName>
    </alternativeName>
</protein>
<dbReference type="GO" id="GO:0010468">
    <property type="term" value="P:regulation of gene expression"/>
    <property type="evidence" value="ECO:0007669"/>
    <property type="project" value="TreeGrafter"/>
</dbReference>
<organism evidence="18 19">
    <name type="scientific">Thermodesulfobacterium commune DSM 2178</name>
    <dbReference type="NCBI Taxonomy" id="289377"/>
    <lineage>
        <taxon>Bacteria</taxon>
        <taxon>Pseudomonadati</taxon>
        <taxon>Thermodesulfobacteriota</taxon>
        <taxon>Thermodesulfobacteria</taxon>
        <taxon>Thermodesulfobacteriales</taxon>
        <taxon>Thermodesulfobacteriaceae</taxon>
        <taxon>Thermodesulfobacterium</taxon>
    </lineage>
</organism>
<keyword evidence="12 15" id="KW-0378">Hydrolase</keyword>
<dbReference type="SUPFAM" id="SSF54768">
    <property type="entry name" value="dsRNA-binding domain-like"/>
    <property type="match status" value="1"/>
</dbReference>
<feature type="active site" evidence="15">
    <location>
        <position position="51"/>
    </location>
</feature>
<accession>A0A075WRT1</accession>
<evidence type="ECO:0000256" key="4">
    <source>
        <dbReference type="ARBA" id="ARBA00011738"/>
    </source>
</evidence>
<dbReference type="GO" id="GO:0008033">
    <property type="term" value="P:tRNA processing"/>
    <property type="evidence" value="ECO:0007669"/>
    <property type="project" value="UniProtKB-KW"/>
</dbReference>
<evidence type="ECO:0000256" key="10">
    <source>
        <dbReference type="ARBA" id="ARBA00022723"/>
    </source>
</evidence>
<dbReference type="InterPro" id="IPR000999">
    <property type="entry name" value="RNase_III_dom"/>
</dbReference>
<dbReference type="NCBIfam" id="TIGR02191">
    <property type="entry name" value="RNaseIII"/>
    <property type="match status" value="1"/>
</dbReference>